<organism evidence="1 2">
    <name type="scientific">Leucogyrophana mollusca</name>
    <dbReference type="NCBI Taxonomy" id="85980"/>
    <lineage>
        <taxon>Eukaryota</taxon>
        <taxon>Fungi</taxon>
        <taxon>Dikarya</taxon>
        <taxon>Basidiomycota</taxon>
        <taxon>Agaricomycotina</taxon>
        <taxon>Agaricomycetes</taxon>
        <taxon>Agaricomycetidae</taxon>
        <taxon>Boletales</taxon>
        <taxon>Boletales incertae sedis</taxon>
        <taxon>Leucogyrophana</taxon>
    </lineage>
</organism>
<evidence type="ECO:0000313" key="2">
    <source>
        <dbReference type="Proteomes" id="UP000790709"/>
    </source>
</evidence>
<keyword evidence="2" id="KW-1185">Reference proteome</keyword>
<protein>
    <submittedName>
        <fullName evidence="1">Uncharacterized protein</fullName>
    </submittedName>
</protein>
<dbReference type="EMBL" id="MU266446">
    <property type="protein sequence ID" value="KAH7923676.1"/>
    <property type="molecule type" value="Genomic_DNA"/>
</dbReference>
<evidence type="ECO:0000313" key="1">
    <source>
        <dbReference type="EMBL" id="KAH7923676.1"/>
    </source>
</evidence>
<reference evidence="1" key="1">
    <citation type="journal article" date="2021" name="New Phytol.">
        <title>Evolutionary innovations through gain and loss of genes in the ectomycorrhizal Boletales.</title>
        <authorList>
            <person name="Wu G."/>
            <person name="Miyauchi S."/>
            <person name="Morin E."/>
            <person name="Kuo A."/>
            <person name="Drula E."/>
            <person name="Varga T."/>
            <person name="Kohler A."/>
            <person name="Feng B."/>
            <person name="Cao Y."/>
            <person name="Lipzen A."/>
            <person name="Daum C."/>
            <person name="Hundley H."/>
            <person name="Pangilinan J."/>
            <person name="Johnson J."/>
            <person name="Barry K."/>
            <person name="LaButti K."/>
            <person name="Ng V."/>
            <person name="Ahrendt S."/>
            <person name="Min B."/>
            <person name="Choi I.G."/>
            <person name="Park H."/>
            <person name="Plett J.M."/>
            <person name="Magnuson J."/>
            <person name="Spatafora J.W."/>
            <person name="Nagy L.G."/>
            <person name="Henrissat B."/>
            <person name="Grigoriev I.V."/>
            <person name="Yang Z.L."/>
            <person name="Xu J."/>
            <person name="Martin F.M."/>
        </authorList>
    </citation>
    <scope>NUCLEOTIDE SEQUENCE</scope>
    <source>
        <strain evidence="1">KUC20120723A-06</strain>
    </source>
</reference>
<proteinExistence type="predicted"/>
<dbReference type="Proteomes" id="UP000790709">
    <property type="component" value="Unassembled WGS sequence"/>
</dbReference>
<comment type="caution">
    <text evidence="1">The sequence shown here is derived from an EMBL/GenBank/DDBJ whole genome shotgun (WGS) entry which is preliminary data.</text>
</comment>
<accession>A0ACB8BD03</accession>
<name>A0ACB8BD03_9AGAM</name>
<gene>
    <name evidence="1" type="ORF">BV22DRAFT_1014944</name>
</gene>
<sequence length="505" mass="55867">MASPSTSSTQDANYTAAPSLSTIEPIDGRTHPSPSSPPPSSTPTTTRENLHPEHDSSLLEEPEGPELSSRVLNPQQSKATLAAISAGEANSSSWAARNPGRPILPTRPVPPRPDAARLASRKVASDQKKAKQESVHAAIKKLLEYEAEKVEEIANSHDMLPEKVRKFFTGYKHFVPTRKAQLSNALLHAKAEEVNKDRPVGAKYTVRELRELVKNDPDMQDLDSDQEQQYIDELVDHRKLQNHGMRANNAAAARDMKSTMLNIFKELDNLALRTGGYFYIFGTRGHVNDSGDPTWYGTDNSMDFVEDVLHQDPDETCWLFEQWGCSRNQNIAERDSLLNVRRTCVRLIKSGLKGITGRKTTPVMNYDNYEIAIMKNMGIKLVGWPIDVPFMSPSKICTVTEIRKLRDALKDGSCHWVTMSAAEVEQHTKNIAARRAAGETVGKPRAPRGDRGKKRGPRAGGKENKRPSKRAKLAAQRKGKAPKSAATIEDSDVDDDESESSDGGD</sequence>